<dbReference type="EMBL" id="MZ327691">
    <property type="protein sequence ID" value="QXV87662.1"/>
    <property type="molecule type" value="Genomic_RNA"/>
</dbReference>
<keyword evidence="14" id="KW-0165">Cleavage on pair of basic residues</keyword>
<feature type="chain" id="PRO_5035030004" description="Outer capsid protein VP4" evidence="14">
    <location>
        <begin position="1"/>
        <end position="759"/>
    </location>
</feature>
<name>A0A8F7PVR5_9REOV</name>
<evidence type="ECO:0000256" key="10">
    <source>
        <dbReference type="ARBA" id="ARBA00022870"/>
    </source>
</evidence>
<dbReference type="InterPro" id="IPR038017">
    <property type="entry name" value="Rota_VP4_MID_sf"/>
</dbReference>
<organism evidence="15">
    <name type="scientific">Rotavirus B</name>
    <dbReference type="NCBI Taxonomy" id="28876"/>
    <lineage>
        <taxon>Viruses</taxon>
        <taxon>Riboviria</taxon>
        <taxon>Orthornavirae</taxon>
        <taxon>Duplornaviricota</taxon>
        <taxon>Resentoviricetes</taxon>
        <taxon>Reovirales</taxon>
        <taxon>Sedoreoviridae</taxon>
        <taxon>Rotavirus</taxon>
        <taxon>Rotavirus betagastroenteritidis</taxon>
    </lineage>
</organism>
<evidence type="ECO:0000256" key="11">
    <source>
        <dbReference type="ARBA" id="ARBA00023136"/>
    </source>
</evidence>
<comment type="subcellular location">
    <molecule>Outer capsid protein VP4</molecule>
    <subcellularLocation>
        <location evidence="14">Virion</location>
    </subcellularLocation>
    <subcellularLocation>
        <location evidence="14">Host rough endoplasmic reticulum</location>
    </subcellularLocation>
    <subcellularLocation>
        <location evidence="14">Host cell membrane</location>
    </subcellularLocation>
    <subcellularLocation>
        <location evidence="14">Host endoplasmic reticulum-Golgi intermediate compartment</location>
    </subcellularLocation>
    <text evidence="14">The outer layer contains 180 copies of VP4, grouped as 60 dimers. Immature double-layered particles assembled in the cytoplasm bud across the membrane of the endoplasmic reticulum, acquiring during this process a transient lipid membrane that is modified with the ER resident viral glycoproteins NSP4 and VP7; these enveloped particles also contain VP4. As the particles move towards the interior of the ER cisternae, the transient lipid membrane and the non-structural protein NSP4 are lost, while the virus surface proteins VP4 and VP7 rearrange to form the outermost virus protein layer, yielding mature infectious triple-layered particles.</text>
</comment>
<evidence type="ECO:0000256" key="13">
    <source>
        <dbReference type="ARBA" id="ARBA00023296"/>
    </source>
</evidence>
<evidence type="ECO:0000256" key="14">
    <source>
        <dbReference type="HAMAP-Rule" id="MF_04125"/>
    </source>
</evidence>
<comment type="caution">
    <text evidence="14">Lacks conserved residue(s) required for the propagation of feature annotation.</text>
</comment>
<keyword evidence="5 14" id="KW-1162">Viral penetration into host cytoplasm</keyword>
<dbReference type="GO" id="GO:0039624">
    <property type="term" value="C:viral outer capsid"/>
    <property type="evidence" value="ECO:0007669"/>
    <property type="project" value="UniProtKB-UniRule"/>
</dbReference>
<keyword evidence="7 14" id="KW-1152">Outer capsid protein</keyword>
<keyword evidence="3 14" id="KW-0167">Capsid protein</keyword>
<evidence type="ECO:0000256" key="2">
    <source>
        <dbReference type="ARBA" id="ARBA00022546"/>
    </source>
</evidence>
<evidence type="ECO:0000256" key="12">
    <source>
        <dbReference type="ARBA" id="ARBA00023184"/>
    </source>
</evidence>
<comment type="function">
    <text evidence="14">Outer capsid protein VP4: Spike-forming protein that mediates virion attachment to the host epithelial cell receptors and plays a major role in cell penetration, determination of host range restriction and virulence. Rotavirus attachment and entry into the host cell probably involves multiple sequential contacts between the outer capsid proteins VP4 and VP7, and the cell receptors. It is subsequently lost, together with VP7, following virus entry into the host cell. Following entry into the host cell, low intracellular or intravesicular Ca(2+) concentration probably causes the calcium-stabilized VP7 trimers to dissociate from the virion. This step is probably necessary for the membrane-disrupting entry step and the release of VP4, which is locked onto the virion by VP7.</text>
</comment>
<keyword evidence="8 14" id="KW-1161">Viral attachment to host cell</keyword>
<keyword evidence="6 14" id="KW-1173">Viral penetration via permeabilization of host membrane</keyword>
<keyword evidence="4 14" id="KW-0945">Host-virus interaction</keyword>
<dbReference type="GO" id="GO:0020002">
    <property type="term" value="C:host cell plasma membrane"/>
    <property type="evidence" value="ECO:0007669"/>
    <property type="project" value="UniProtKB-SubCell"/>
</dbReference>
<keyword evidence="1 14" id="KW-1032">Host cell membrane</keyword>
<dbReference type="HAMAP" id="MF_04125">
    <property type="entry name" value="Rota_VP4"/>
    <property type="match status" value="1"/>
</dbReference>
<dbReference type="GO" id="GO:0044172">
    <property type="term" value="C:host cell endoplasmic reticulum-Golgi intermediate compartment"/>
    <property type="evidence" value="ECO:0007669"/>
    <property type="project" value="UniProtKB-SubCell"/>
</dbReference>
<sequence length="759" mass="85744">MISYLRREWQSYGETVLQISFEDEDAVAARNGSDTTSERDVPTKADGRYCYKAEVNKSNYTTEVRGFALGEADERVSAEQFQVYSGEVTNGYTFINGDPPCQTVIRIYLNVTGEITIDGQSVQGIYFEATSCIRTDNGYNLHAYRDRSVVPTEAQWKLITRAFSKNGCTGLDGNGQLSASVSIKNEKEWSYDISGETELNMYSWSDLCQQSRTTMSNAEQSSRIIIYEQEDGFWKILTETLWIKLKPYFKPYGTMGGAFKNWLVDSGFEKYEYSYTYTRDGKVVNATTVTYPKPTGKAGINQSWRPATDYNGQYVCMQPGDIFSVWYFEDRWQINQAIYAKNFQSDSRAEGELENTGGLIFRMNYIPSLAGIRNKAGKVKYRYINGGFAQVDAGSYTGMAIILNFECYGRKFYADSNNYPVDNTLNPYICYIGDDYTVGGTHYRNGACSGYAAGYDDTILEHDMTISYTVMKPSDPDFVTGGESYGQSITSGLEVSIRNLQDQINSILAELNIQQVTSAVFSAVTSVGDLPNLFSNVTKIFSKTKDALAKLKGRKVAKTEPVKATMIIDKSNIDVPNVSIVNKMPEEYELGVIYNSMRQARLQREGKHDFPTFALATEMKLPYIQNTNTLTPKFKKYLSDRGLLCDDTAAIQFDPMDLTFSTLRKRNADVLKYKIDPEIAHEVLSEMSTTATRSLFSLNVRKQISTNNEFGSPTYEQIINRILDDREILDIMGKLNRQTVGNLFQEFLDRTKDMLSNYV</sequence>
<evidence type="ECO:0000256" key="1">
    <source>
        <dbReference type="ARBA" id="ARBA00022511"/>
    </source>
</evidence>
<proteinExistence type="inferred from homology"/>
<evidence type="ECO:0000256" key="4">
    <source>
        <dbReference type="ARBA" id="ARBA00022581"/>
    </source>
</evidence>
<accession>A0A8F7PVR5</accession>
<evidence type="ECO:0000256" key="6">
    <source>
        <dbReference type="ARBA" id="ARBA00022648"/>
    </source>
</evidence>
<reference evidence="15" key="1">
    <citation type="journal article" date="2021" name="Viruses">
        <title>Identification of a Ruminant Origin Group B Rotavirus Associated with Diarrhea Outbreaks in Foals.</title>
        <authorList>
            <person name="Uprety T."/>
            <person name="Sreenivasan C.C."/>
            <person name="Hause B.M."/>
            <person name="Li G."/>
            <person name="Odemuyiwa S.O."/>
            <person name="Locke S."/>
            <person name="Morgan J."/>
            <person name="Zeng L."/>
            <person name="Gilsenan W.F."/>
            <person name="Slovis N."/>
            <person name="Metcalfe L."/>
            <person name="Carter C.N."/>
            <person name="Timoney P."/>
            <person name="Horohov D."/>
            <person name="Wang D."/>
            <person name="Erol E."/>
            <person name="Adam E."/>
            <person name="Li F."/>
        </authorList>
    </citation>
    <scope>NUCLEOTIDE SEQUENCE</scope>
    <source>
        <strain evidence="15">RVB/Horse-wt/USA/KY1518/2021</strain>
    </source>
</reference>
<dbReference type="GO" id="GO:0044168">
    <property type="term" value="C:host cell rough endoplasmic reticulum"/>
    <property type="evidence" value="ECO:0007669"/>
    <property type="project" value="UniProtKB-SubCell"/>
</dbReference>
<protein>
    <recommendedName>
        <fullName evidence="14">Outer capsid protein VP4</fullName>
    </recommendedName>
    <alternativeName>
        <fullName evidence="14">Hemagglutinin</fullName>
    </alternativeName>
</protein>
<dbReference type="GO" id="GO:0019062">
    <property type="term" value="P:virion attachment to host cell"/>
    <property type="evidence" value="ECO:0007669"/>
    <property type="project" value="UniProtKB-UniRule"/>
</dbReference>
<dbReference type="InterPro" id="IPR042546">
    <property type="entry name" value="Rota_A_VP4"/>
</dbReference>
<gene>
    <name evidence="15" type="primary">VP4</name>
</gene>
<keyword evidence="9 14" id="KW-0946">Virion</keyword>
<evidence type="ECO:0000256" key="3">
    <source>
        <dbReference type="ARBA" id="ARBA00022561"/>
    </source>
</evidence>
<evidence type="ECO:0000256" key="5">
    <source>
        <dbReference type="ARBA" id="ARBA00022595"/>
    </source>
</evidence>
<comment type="domain">
    <text evidence="14">Outer capsid protein VP4: The VP4 spike is divided into a foot, a stalk and body, and a head.</text>
</comment>
<evidence type="ECO:0000256" key="7">
    <source>
        <dbReference type="ARBA" id="ARBA00022770"/>
    </source>
</evidence>
<keyword evidence="11 14" id="KW-0472">Membrane</keyword>
<comment type="similarity">
    <text evidence="14">Belongs to the rotavirus VP4 family.</text>
</comment>
<dbReference type="GO" id="GO:0039665">
    <property type="term" value="P:permeabilization of host organelle membrane involved in viral entry into host cell"/>
    <property type="evidence" value="ECO:0007669"/>
    <property type="project" value="UniProtKB-UniRule"/>
</dbReference>
<comment type="PTM">
    <text evidence="14">Outer capsid protein VP4: Proteolytic cleavage by trypsin results in activation of VP4 functions and greatly increases infectivity. The penetration into the host cell is dependent on trypsin treatment of VP4. It produces two peptides, VP5* and VP8* that remain associated with the virion. Cleavage of VP4 by trypsin probably occurs in vivo in the lumen of the intestine prior to infection of enterocytes. Trypsin seems to be incorporated into the three-layered viral particles but remains inactive as long as the viral outer capsid is intact and would only be activated upon the solubilization of the latter.</text>
</comment>
<evidence type="ECO:0000313" key="15">
    <source>
        <dbReference type="EMBL" id="QXV87662.1"/>
    </source>
</evidence>
<dbReference type="SUPFAM" id="SSF111379">
    <property type="entry name" value="VP4 membrane interaction domain"/>
    <property type="match status" value="1"/>
</dbReference>
<keyword evidence="2 14" id="KW-0348">Hemagglutinin</keyword>
<keyword evidence="12 14" id="KW-1038">Host endoplasmic reticulum</keyword>
<keyword evidence="10 14" id="KW-1043">Host membrane</keyword>
<keyword evidence="13 14" id="KW-1160">Virus entry into host cell</keyword>
<evidence type="ECO:0000256" key="9">
    <source>
        <dbReference type="ARBA" id="ARBA00022844"/>
    </source>
</evidence>
<evidence type="ECO:0000256" key="8">
    <source>
        <dbReference type="ARBA" id="ARBA00022804"/>
    </source>
</evidence>